<keyword evidence="3 6" id="KW-0732">Signal</keyword>
<dbReference type="EMBL" id="JABZTM010000155">
    <property type="protein sequence ID" value="MBF1447845.1"/>
    <property type="molecule type" value="Genomic_DNA"/>
</dbReference>
<protein>
    <submittedName>
        <fullName evidence="9">RagB/SusD family nutrient uptake outer membrane protein</fullName>
    </submittedName>
</protein>
<dbReference type="Gene3D" id="1.25.40.390">
    <property type="match status" value="1"/>
</dbReference>
<dbReference type="InterPro" id="IPR011990">
    <property type="entry name" value="TPR-like_helical_dom_sf"/>
</dbReference>
<comment type="similarity">
    <text evidence="2">Belongs to the SusD family.</text>
</comment>
<evidence type="ECO:0000256" key="4">
    <source>
        <dbReference type="ARBA" id="ARBA00023136"/>
    </source>
</evidence>
<feature type="domain" description="RagB/SusD" evidence="7">
    <location>
        <begin position="369"/>
        <end position="456"/>
    </location>
</feature>
<proteinExistence type="inferred from homology"/>
<dbReference type="AlphaFoldDB" id="A0A9D6AB79"/>
<dbReference type="PROSITE" id="PS51257">
    <property type="entry name" value="PROKAR_LIPOPROTEIN"/>
    <property type="match status" value="1"/>
</dbReference>
<evidence type="ECO:0000256" key="3">
    <source>
        <dbReference type="ARBA" id="ARBA00022729"/>
    </source>
</evidence>
<feature type="domain" description="SusD-like N-terminal" evidence="8">
    <location>
        <begin position="101"/>
        <end position="219"/>
    </location>
</feature>
<keyword evidence="4" id="KW-0472">Membrane</keyword>
<dbReference type="Proteomes" id="UP000787419">
    <property type="component" value="Unassembled WGS sequence"/>
</dbReference>
<evidence type="ECO:0000256" key="6">
    <source>
        <dbReference type="SAM" id="SignalP"/>
    </source>
</evidence>
<dbReference type="Pfam" id="PF07980">
    <property type="entry name" value="SusD_RagB"/>
    <property type="match status" value="1"/>
</dbReference>
<comment type="subcellular location">
    <subcellularLocation>
        <location evidence="1">Cell outer membrane</location>
    </subcellularLocation>
</comment>
<keyword evidence="5" id="KW-0998">Cell outer membrane</keyword>
<evidence type="ECO:0000259" key="8">
    <source>
        <dbReference type="Pfam" id="PF14322"/>
    </source>
</evidence>
<dbReference type="GO" id="GO:0009279">
    <property type="term" value="C:cell outer membrane"/>
    <property type="evidence" value="ECO:0007669"/>
    <property type="project" value="UniProtKB-SubCell"/>
</dbReference>
<evidence type="ECO:0000313" key="9">
    <source>
        <dbReference type="EMBL" id="MBF1447845.1"/>
    </source>
</evidence>
<organism evidence="9 10">
    <name type="scientific">Prevotella nigrescens</name>
    <dbReference type="NCBI Taxonomy" id="28133"/>
    <lineage>
        <taxon>Bacteria</taxon>
        <taxon>Pseudomonadati</taxon>
        <taxon>Bacteroidota</taxon>
        <taxon>Bacteroidia</taxon>
        <taxon>Bacteroidales</taxon>
        <taxon>Prevotellaceae</taxon>
        <taxon>Prevotella</taxon>
    </lineage>
</organism>
<comment type="caution">
    <text evidence="9">The sequence shown here is derived from an EMBL/GenBank/DDBJ whole genome shotgun (WGS) entry which is preliminary data.</text>
</comment>
<gene>
    <name evidence="9" type="ORF">HXN55_10795</name>
</gene>
<dbReference type="SUPFAM" id="SSF48452">
    <property type="entry name" value="TPR-like"/>
    <property type="match status" value="1"/>
</dbReference>
<evidence type="ECO:0000256" key="5">
    <source>
        <dbReference type="ARBA" id="ARBA00023237"/>
    </source>
</evidence>
<dbReference type="InterPro" id="IPR033985">
    <property type="entry name" value="SusD-like_N"/>
</dbReference>
<dbReference type="Pfam" id="PF14322">
    <property type="entry name" value="SusD-like_3"/>
    <property type="match status" value="1"/>
</dbReference>
<accession>A0A9D6AB79</accession>
<evidence type="ECO:0000313" key="10">
    <source>
        <dbReference type="Proteomes" id="UP000787419"/>
    </source>
</evidence>
<name>A0A9D6AB79_9BACT</name>
<evidence type="ECO:0000256" key="2">
    <source>
        <dbReference type="ARBA" id="ARBA00006275"/>
    </source>
</evidence>
<dbReference type="InterPro" id="IPR012944">
    <property type="entry name" value="SusD_RagB_dom"/>
</dbReference>
<feature type="signal peptide" evidence="6">
    <location>
        <begin position="1"/>
        <end position="22"/>
    </location>
</feature>
<evidence type="ECO:0000259" key="7">
    <source>
        <dbReference type="Pfam" id="PF07980"/>
    </source>
</evidence>
<feature type="chain" id="PRO_5039710643" evidence="6">
    <location>
        <begin position="23"/>
        <end position="492"/>
    </location>
</feature>
<evidence type="ECO:0000256" key="1">
    <source>
        <dbReference type="ARBA" id="ARBA00004442"/>
    </source>
</evidence>
<sequence length="492" mass="55781">MRNNIKSKVLLLIMGVIFVSSCQNESVEPVGNITKTYGDSIAARTAVNELYTKGLSQLYLSTDQDNGIPLAWGSYLSGLFESEATQGYYPALTMQNMTAPSVKDLAKQIYSTCFDGIEAADTIIQQIPNTLGLNPAEQAKLIGEAKFFRAFNRFYLIRVFGAFPDKRADSSYLSMETSYAKVEKDLLEAIATLPDKSFVENKSHVTSLVARALLGDVYLHMSGRPLQKDKYVQAAEILRPIIKSGKHQLASNGVREDQSAFNMLRTMPTNDEYLYVIYGENTLSRASFAFPKIAKNWDNVKEHVAFNAFRPTRTLLACYDDEDLRGKDHQFFHTFFKVKDDGKTIFEIFSPAPYYWLSSGTEITAQPKQYVGVYRYAEILLMAAEAIARSEGVTPEAVNYLSQVRTRSIPTKLVELEKTLSVLTTDKFLEEVWLERLRELPYEMKQFSDIVRTNYYPVYKDSTLRFVSLREAVTPQGKLLEKQSFFLPRPTP</sequence>
<reference evidence="9" key="1">
    <citation type="submission" date="2020-04" db="EMBL/GenBank/DDBJ databases">
        <title>Deep metagenomics examines the oral microbiome during advanced dental caries in children, revealing novel taxa and co-occurrences with host molecules.</title>
        <authorList>
            <person name="Baker J.L."/>
            <person name="Morton J.T."/>
            <person name="Dinis M."/>
            <person name="Alvarez R."/>
            <person name="Tran N.C."/>
            <person name="Knight R."/>
            <person name="Edlund A."/>
        </authorList>
    </citation>
    <scope>NUCLEOTIDE SEQUENCE</scope>
    <source>
        <strain evidence="9">JCVI_32_bin.50</strain>
    </source>
</reference>